<feature type="region of interest" description="Disordered" evidence="2">
    <location>
        <begin position="380"/>
        <end position="400"/>
    </location>
</feature>
<dbReference type="SUPFAM" id="SSF160544">
    <property type="entry name" value="EscU C-terminal domain-like"/>
    <property type="match status" value="1"/>
</dbReference>
<evidence type="ECO:0000256" key="3">
    <source>
        <dbReference type="SAM" id="Phobius"/>
    </source>
</evidence>
<dbReference type="InterPro" id="IPR029025">
    <property type="entry name" value="T3SS_substrate_exporter_C"/>
</dbReference>
<feature type="transmembrane region" description="Helical" evidence="3">
    <location>
        <begin position="35"/>
        <end position="67"/>
    </location>
</feature>
<evidence type="ECO:0000313" key="5">
    <source>
        <dbReference type="Proteomes" id="UP000663923"/>
    </source>
</evidence>
<dbReference type="PANTHER" id="PTHR30531">
    <property type="entry name" value="FLAGELLAR BIOSYNTHETIC PROTEIN FLHB"/>
    <property type="match status" value="1"/>
</dbReference>
<evidence type="ECO:0000256" key="1">
    <source>
        <dbReference type="ARBA" id="ARBA00010690"/>
    </source>
</evidence>
<name>A0ABX7T3L7_9SPHN</name>
<feature type="transmembrane region" description="Helical" evidence="3">
    <location>
        <begin position="87"/>
        <end position="111"/>
    </location>
</feature>
<evidence type="ECO:0000313" key="4">
    <source>
        <dbReference type="EMBL" id="QTD56131.1"/>
    </source>
</evidence>
<feature type="compositionally biased region" description="Basic and acidic residues" evidence="2">
    <location>
        <begin position="1"/>
        <end position="13"/>
    </location>
</feature>
<dbReference type="InterPro" id="IPR006135">
    <property type="entry name" value="T3SS_substrate_exporter"/>
</dbReference>
<proteinExistence type="inferred from homology"/>
<dbReference type="RefSeq" id="WP_207987953.1">
    <property type="nucleotide sequence ID" value="NZ_CP071794.1"/>
</dbReference>
<feature type="compositionally biased region" description="Basic and acidic residues" evidence="2">
    <location>
        <begin position="388"/>
        <end position="400"/>
    </location>
</feature>
<gene>
    <name evidence="4" type="ORF">J4G78_00530</name>
</gene>
<dbReference type="Proteomes" id="UP000663923">
    <property type="component" value="Chromosome"/>
</dbReference>
<sequence>MSDKDKDSGDKTELPTPKKLKDARKKGDIAKSKDVGAAFSTVTFCLLFAVAAGYCCLLIGQFALAMLSQATSMPFDAALDQLGHRALWLFIGLSAMLLGPMAVIGMLVEFFQAGPVMTGEKMKPTLDKLNPVEGLKRMFGKDGLVEMVKTLLKVAALVSIVILIFFGAIGEVGGIVRQALWTEQVGAGQMAGARTLDLFYSITLQLLMWSAFLFLFIALLDRIYSKHQFIKKMKMSRRDIKQEYKDDEGDPMVKSHRRQLHQEWADSNAAQASGSAAALLVNPTHIAIALDYNEDDTPVPVIAAKGQGPLAQLMRDNARDNDVPIIRNIAAARKLWARGETGEIIPEDMFDAIAEIILWARKAKAGQAPMEQELGGDVMAFEQDEYSDEPREDNHRAMEA</sequence>
<dbReference type="EMBL" id="CP071794">
    <property type="protein sequence ID" value="QTD56131.1"/>
    <property type="molecule type" value="Genomic_DNA"/>
</dbReference>
<accession>A0ABX7T3L7</accession>
<feature type="transmembrane region" description="Helical" evidence="3">
    <location>
        <begin position="198"/>
        <end position="224"/>
    </location>
</feature>
<reference evidence="4 5" key="1">
    <citation type="submission" date="2021-03" db="EMBL/GenBank/DDBJ databases">
        <title>Complete genome of Parasphingorhabdus_sp.JHSY0214.</title>
        <authorList>
            <person name="Yoo J.H."/>
            <person name="Bae J.W."/>
        </authorList>
    </citation>
    <scope>NUCLEOTIDE SEQUENCE [LARGE SCALE GENOMIC DNA]</scope>
    <source>
        <strain evidence="4 5">JHSY0214</strain>
    </source>
</reference>
<dbReference type="Gene3D" id="3.40.1690.10">
    <property type="entry name" value="secretion proteins EscU"/>
    <property type="match status" value="1"/>
</dbReference>
<feature type="transmembrane region" description="Helical" evidence="3">
    <location>
        <begin position="151"/>
        <end position="170"/>
    </location>
</feature>
<keyword evidence="3" id="KW-1133">Transmembrane helix</keyword>
<dbReference type="Pfam" id="PF01312">
    <property type="entry name" value="Bac_export_2"/>
    <property type="match status" value="1"/>
</dbReference>
<keyword evidence="3" id="KW-0812">Transmembrane</keyword>
<dbReference type="PANTHER" id="PTHR30531:SF12">
    <property type="entry name" value="FLAGELLAR BIOSYNTHETIC PROTEIN FLHB"/>
    <property type="match status" value="1"/>
</dbReference>
<feature type="region of interest" description="Disordered" evidence="2">
    <location>
        <begin position="1"/>
        <end position="22"/>
    </location>
</feature>
<evidence type="ECO:0000256" key="2">
    <source>
        <dbReference type="SAM" id="MobiDB-lite"/>
    </source>
</evidence>
<protein>
    <submittedName>
        <fullName evidence="4">EscU/YscU/HrcU family type III secretion system export apparatus switch protein</fullName>
    </submittedName>
</protein>
<keyword evidence="5" id="KW-1185">Reference proteome</keyword>
<organism evidence="4 5">
    <name type="scientific">Parasphingorhabdus cellanae</name>
    <dbReference type="NCBI Taxonomy" id="2806553"/>
    <lineage>
        <taxon>Bacteria</taxon>
        <taxon>Pseudomonadati</taxon>
        <taxon>Pseudomonadota</taxon>
        <taxon>Alphaproteobacteria</taxon>
        <taxon>Sphingomonadales</taxon>
        <taxon>Sphingomonadaceae</taxon>
        <taxon>Parasphingorhabdus</taxon>
    </lineage>
</organism>
<comment type="similarity">
    <text evidence="1">Belongs to the type III secretion exporter family.</text>
</comment>
<keyword evidence="3" id="KW-0472">Membrane</keyword>
<dbReference type="PRINTS" id="PR00950">
    <property type="entry name" value="TYPE3IMSPROT"/>
</dbReference>